<name>A0ACC3CAH7_PYRYE</name>
<dbReference type="EMBL" id="CM020620">
    <property type="protein sequence ID" value="KAK1867289.1"/>
    <property type="molecule type" value="Genomic_DNA"/>
</dbReference>
<reference evidence="1" key="1">
    <citation type="submission" date="2019-11" db="EMBL/GenBank/DDBJ databases">
        <title>Nori genome reveals adaptations in red seaweeds to the harsh intertidal environment.</title>
        <authorList>
            <person name="Wang D."/>
            <person name="Mao Y."/>
        </authorList>
    </citation>
    <scope>NUCLEOTIDE SEQUENCE</scope>
    <source>
        <tissue evidence="1">Gametophyte</tissue>
    </source>
</reference>
<sequence>MPARRVFAAVALLVDSGRRPRRSLLAPRRPGGIVPGVLRTPSRGIMPADPAPPGGWRRWQQPRRPPQPLPGLPLVVAFLLLRAAVGLHPHSGEGTPPMYGDFEAHRHWMELTAALPPRDWYTAGPANDLGYWGLDYPPLMAWASRAAAPLVAAADGAAMAPGRASRGYESPAARAAMRAVALGADALAVLPPLLAAPRLLRGHPRGALWAGWALGAAVAACPAAVLVDHGHYQFNGVPTGLLLAALVAWEVGGDGAAAAAGARSVVADAAGAAALTAAVAFKQTTAVWGPPAAALLLSRVVARARGGGTTGAAAAAAYAVAVAGAVVAVLVAACWPWLVGGRPTLAGLAARLVPVDRGLYEDKVANLWCVLSVVVKAQRLASRRTLLGVAAAASAAAAAPFVAAVAVAVAGSAGGGRHGAPPRHPPGTVGAVMSAATAGCAAGAFLCGYQVHEKHILQVLAPLAVLAPAAPRVVATASALAAFTLYPLLHREGLATAYAGVQAVHAVVFGRHLWAGALAPAAAVHAATAAGVVSVPGAPDAAALLFAGIGCVGVLALYVWLLGGVAVAVGWWAPRRPCVRRALDIVGVAGGEDGRGGRGKEGNDVGRPAGPWAGVVRGSSSGSSGEGFPAGKGEAPPSHRGGGRRRRSPQP</sequence>
<evidence type="ECO:0000313" key="2">
    <source>
        <dbReference type="Proteomes" id="UP000798662"/>
    </source>
</evidence>
<accession>A0ACC3CAH7</accession>
<organism evidence="1 2">
    <name type="scientific">Pyropia yezoensis</name>
    <name type="common">Susabi-nori</name>
    <name type="synonym">Porphyra yezoensis</name>
    <dbReference type="NCBI Taxonomy" id="2788"/>
    <lineage>
        <taxon>Eukaryota</taxon>
        <taxon>Rhodophyta</taxon>
        <taxon>Bangiophyceae</taxon>
        <taxon>Bangiales</taxon>
        <taxon>Bangiaceae</taxon>
        <taxon>Pyropia</taxon>
    </lineage>
</organism>
<protein>
    <submittedName>
        <fullName evidence="1">Uncharacterized protein</fullName>
    </submittedName>
</protein>
<proteinExistence type="predicted"/>
<comment type="caution">
    <text evidence="1">The sequence shown here is derived from an EMBL/GenBank/DDBJ whole genome shotgun (WGS) entry which is preliminary data.</text>
</comment>
<keyword evidence="2" id="KW-1185">Reference proteome</keyword>
<gene>
    <name evidence="1" type="ORF">I4F81_009796</name>
</gene>
<evidence type="ECO:0000313" key="1">
    <source>
        <dbReference type="EMBL" id="KAK1867289.1"/>
    </source>
</evidence>
<dbReference type="Proteomes" id="UP000798662">
    <property type="component" value="Chromosome 3"/>
</dbReference>